<comment type="similarity">
    <text evidence="1">Belongs to the DprA/Smf family.</text>
</comment>
<proteinExistence type="inferred from homology"/>
<evidence type="ECO:0000259" key="3">
    <source>
        <dbReference type="Pfam" id="PF17782"/>
    </source>
</evidence>
<dbReference type="Pfam" id="PF02481">
    <property type="entry name" value="DNA_processg_A"/>
    <property type="match status" value="1"/>
</dbReference>
<name>A0ABY1YB62_9HYPH</name>
<dbReference type="NCBIfam" id="TIGR00732">
    <property type="entry name" value="dprA"/>
    <property type="match status" value="1"/>
</dbReference>
<dbReference type="EMBL" id="SISF01000024">
    <property type="protein sequence ID" value="TBN15975.1"/>
    <property type="molecule type" value="Genomic_DNA"/>
</dbReference>
<dbReference type="GeneID" id="301040737"/>
<feature type="domain" description="Smf/DprA SLOG" evidence="2">
    <location>
        <begin position="87"/>
        <end position="294"/>
    </location>
</feature>
<reference evidence="4 5" key="1">
    <citation type="submission" date="2019-02" db="EMBL/GenBank/DDBJ databases">
        <title>Current taxonomic status of genus Agrobacterium and description of Agrobacterium cavarae sp. nov. isolated from maize roots.</title>
        <authorList>
            <person name="Flores-Felix J.D."/>
            <person name="Menendez E."/>
            <person name="Ramirez-Bahena M.H."/>
            <person name="Garcia-Fraile P."/>
            <person name="Velazquez E."/>
        </authorList>
    </citation>
    <scope>NUCLEOTIDE SEQUENCE [LARGE SCALE GENOMIC DNA]</scope>
    <source>
        <strain evidence="4 5">RZME10</strain>
    </source>
</reference>
<feature type="domain" description="DprA winged helix" evidence="3">
    <location>
        <begin position="324"/>
        <end position="376"/>
    </location>
</feature>
<dbReference type="Gene3D" id="3.40.50.450">
    <property type="match status" value="1"/>
</dbReference>
<dbReference type="PANTHER" id="PTHR43022">
    <property type="entry name" value="PROTEIN SMF"/>
    <property type="match status" value="1"/>
</dbReference>
<evidence type="ECO:0000313" key="5">
    <source>
        <dbReference type="Proteomes" id="UP000294239"/>
    </source>
</evidence>
<dbReference type="InterPro" id="IPR036388">
    <property type="entry name" value="WH-like_DNA-bd_sf"/>
</dbReference>
<evidence type="ECO:0000259" key="2">
    <source>
        <dbReference type="Pfam" id="PF02481"/>
    </source>
</evidence>
<dbReference type="RefSeq" id="WP_130977436.1">
    <property type="nucleotide sequence ID" value="NZ_SISF01000024.1"/>
</dbReference>
<gene>
    <name evidence="4" type="primary">dprA</name>
    <name evidence="4" type="ORF">EYC79_06015</name>
</gene>
<organism evidence="4 5">
    <name type="scientific">Agrobacterium cavarae</name>
    <dbReference type="NCBI Taxonomy" id="2528239"/>
    <lineage>
        <taxon>Bacteria</taxon>
        <taxon>Pseudomonadati</taxon>
        <taxon>Pseudomonadota</taxon>
        <taxon>Alphaproteobacteria</taxon>
        <taxon>Hyphomicrobiales</taxon>
        <taxon>Rhizobiaceae</taxon>
        <taxon>Rhizobium/Agrobacterium group</taxon>
        <taxon>Agrobacterium</taxon>
    </lineage>
</organism>
<dbReference type="Pfam" id="PF21102">
    <property type="entry name" value="DprA_N"/>
    <property type="match status" value="1"/>
</dbReference>
<evidence type="ECO:0000313" key="4">
    <source>
        <dbReference type="EMBL" id="TBN15975.1"/>
    </source>
</evidence>
<accession>A0ABY1YB62</accession>
<dbReference type="InterPro" id="IPR041614">
    <property type="entry name" value="DprA_WH"/>
</dbReference>
<comment type="caution">
    <text evidence="4">The sequence shown here is derived from an EMBL/GenBank/DDBJ whole genome shotgun (WGS) entry which is preliminary data.</text>
</comment>
<protein>
    <submittedName>
        <fullName evidence="4">DNA-protecting protein DprA</fullName>
    </submittedName>
</protein>
<dbReference type="InterPro" id="IPR003488">
    <property type="entry name" value="DprA"/>
</dbReference>
<keyword evidence="5" id="KW-1185">Reference proteome</keyword>
<sequence length="384" mass="40612">MSRDGETKSGIALTEKQKLSWLRLIRSDNIGPVTFRDLINHFGSAEAALDALPDLSRRGGAARSPRIATLAHAEREMETATRFGARFVGIGEPDYPPALREIDGAPPLIAMKGSSATVIRPSLGIVGSRNASINGAKFAAMLARQCGQAGYTIASGLARGIDAAAHAASLSTGTVAMLAGGLDKPYPPENFRLLDDIYANGGATISEMPFGWEPRARDFPRRNRLIAGVSLGVLIVEAAERSGSLITARLAGDFGRLVFAVPGSPLDSRCHGTNRLIKDGATLVTEAADILDALSPMMEPRLDLQHVVREGTGDQPISQTGDRAGDKERAILAEALGPSPVETDDIIRHTGLPAATVYLLLLELDIAGKLNRHSGGRISMIMAD</sequence>
<evidence type="ECO:0000256" key="1">
    <source>
        <dbReference type="ARBA" id="ARBA00006525"/>
    </source>
</evidence>
<dbReference type="SUPFAM" id="SSF102405">
    <property type="entry name" value="MCP/YpsA-like"/>
    <property type="match status" value="1"/>
</dbReference>
<dbReference type="PANTHER" id="PTHR43022:SF1">
    <property type="entry name" value="PROTEIN SMF"/>
    <property type="match status" value="1"/>
</dbReference>
<dbReference type="Pfam" id="PF17782">
    <property type="entry name" value="WHD_DprA"/>
    <property type="match status" value="1"/>
</dbReference>
<dbReference type="Proteomes" id="UP000294239">
    <property type="component" value="Unassembled WGS sequence"/>
</dbReference>
<dbReference type="Gene3D" id="1.10.10.10">
    <property type="entry name" value="Winged helix-like DNA-binding domain superfamily/Winged helix DNA-binding domain"/>
    <property type="match status" value="1"/>
</dbReference>
<dbReference type="InterPro" id="IPR057666">
    <property type="entry name" value="DrpA_SLOG"/>
</dbReference>